<gene>
    <name evidence="5" type="ORF">MELLADRAFT_91079</name>
</gene>
<dbReference type="InterPro" id="IPR057194">
    <property type="entry name" value="DUF7872"/>
</dbReference>
<feature type="region of interest" description="Disordered" evidence="1">
    <location>
        <begin position="35"/>
        <end position="112"/>
    </location>
</feature>
<protein>
    <recommendedName>
        <fullName evidence="4">DUF7872 domain-containing protein</fullName>
    </recommendedName>
</protein>
<evidence type="ECO:0000313" key="6">
    <source>
        <dbReference type="Proteomes" id="UP000001072"/>
    </source>
</evidence>
<evidence type="ECO:0000313" key="5">
    <source>
        <dbReference type="EMBL" id="EGG11580.1"/>
    </source>
</evidence>
<feature type="signal peptide" evidence="3">
    <location>
        <begin position="1"/>
        <end position="26"/>
    </location>
</feature>
<keyword evidence="2" id="KW-0472">Membrane</keyword>
<keyword evidence="6" id="KW-1185">Reference proteome</keyword>
<organism evidence="6">
    <name type="scientific">Melampsora larici-populina (strain 98AG31 / pathotype 3-4-7)</name>
    <name type="common">Poplar leaf rust fungus</name>
    <dbReference type="NCBI Taxonomy" id="747676"/>
    <lineage>
        <taxon>Eukaryota</taxon>
        <taxon>Fungi</taxon>
        <taxon>Dikarya</taxon>
        <taxon>Basidiomycota</taxon>
        <taxon>Pucciniomycotina</taxon>
        <taxon>Pucciniomycetes</taxon>
        <taxon>Pucciniales</taxon>
        <taxon>Melampsoraceae</taxon>
        <taxon>Melampsora</taxon>
    </lineage>
</organism>
<dbReference type="PANTHER" id="PTHR33339:SF1">
    <property type="entry name" value="LYSM DOMAIN-CONTAINING PROTEIN"/>
    <property type="match status" value="1"/>
</dbReference>
<accession>F4R729</accession>
<dbReference type="eggNOG" id="ENOG502SQPP">
    <property type="taxonomic scope" value="Eukaryota"/>
</dbReference>
<feature type="transmembrane region" description="Helical" evidence="2">
    <location>
        <begin position="227"/>
        <end position="249"/>
    </location>
</feature>
<keyword evidence="2" id="KW-0812">Transmembrane</keyword>
<dbReference type="PANTHER" id="PTHR33339">
    <property type="entry name" value="LYSM DOMAIN-CONTAINING PROTEIN"/>
    <property type="match status" value="1"/>
</dbReference>
<feature type="compositionally biased region" description="Pro residues" evidence="1">
    <location>
        <begin position="69"/>
        <end position="90"/>
    </location>
</feature>
<keyword evidence="2" id="KW-1133">Transmembrane helix</keyword>
<proteinExistence type="predicted"/>
<dbReference type="STRING" id="747676.F4R729"/>
<sequence length="503" mass="54580">MCKKFSFFYLLASCVSFSILCDGIHQSNLNRRFTLQPSPSQESTTDNTAKNTTAPDVPKTNLTTTTTTKPPPSSTTLEIPPPPPRPPPVSSLPVSSNTTAPPTNNVSAPVTDKSCEKAPLTVESWKKLQIDEYLKAYPNGQKLSLQQFADEHGAYNFRCGLGETCNAGQARPAWYVLFAAQEYNNFQQALYDAIGFVSSEVQSVGSQLVADLYPQTHKKKAFRDFKIGMGLTILAAIAATYACGVFMFVPGLQPLAIASAMAAATAVSATTALLESQKEDKEAAKDDPFTKWAHYAQEVSSWQTNTQNSIGDKLTQHINSGVSTDKGIYDVIKKGSFAVNSQVKTMADLENSYREVIIARMVNEILKAKEAFITIGSDSCTQGGPGGAFKAEDGWLSYCDPSGTMMNIIGAHHDEADNTWPQASSFTTKYGVTVEYLTKQAVACQAKYGFLHDPYASGAFPNDKNSECLVNMLVCDCRLPGMSKARKKHNTVHACRHHAGVPV</sequence>
<dbReference type="AlphaFoldDB" id="F4R729"/>
<feature type="domain" description="DUF7872" evidence="4">
    <location>
        <begin position="282"/>
        <end position="503"/>
    </location>
</feature>
<reference evidence="6" key="1">
    <citation type="journal article" date="2011" name="Proc. Natl. Acad. Sci. U.S.A.">
        <title>Obligate biotrophy features unraveled by the genomic analysis of rust fungi.</title>
        <authorList>
            <person name="Duplessis S."/>
            <person name="Cuomo C.A."/>
            <person name="Lin Y.-C."/>
            <person name="Aerts A."/>
            <person name="Tisserant E."/>
            <person name="Veneault-Fourrey C."/>
            <person name="Joly D.L."/>
            <person name="Hacquard S."/>
            <person name="Amselem J."/>
            <person name="Cantarel B.L."/>
            <person name="Chiu R."/>
            <person name="Coutinho P.M."/>
            <person name="Feau N."/>
            <person name="Field M."/>
            <person name="Frey P."/>
            <person name="Gelhaye E."/>
            <person name="Goldberg J."/>
            <person name="Grabherr M.G."/>
            <person name="Kodira C.D."/>
            <person name="Kohler A."/>
            <person name="Kuees U."/>
            <person name="Lindquist E.A."/>
            <person name="Lucas S.M."/>
            <person name="Mago R."/>
            <person name="Mauceli E."/>
            <person name="Morin E."/>
            <person name="Murat C."/>
            <person name="Pangilinan J.L."/>
            <person name="Park R."/>
            <person name="Pearson M."/>
            <person name="Quesneville H."/>
            <person name="Rouhier N."/>
            <person name="Sakthikumar S."/>
            <person name="Salamov A.A."/>
            <person name="Schmutz J."/>
            <person name="Selles B."/>
            <person name="Shapiro H."/>
            <person name="Tanguay P."/>
            <person name="Tuskan G.A."/>
            <person name="Henrissat B."/>
            <person name="Van de Peer Y."/>
            <person name="Rouze P."/>
            <person name="Ellis J.G."/>
            <person name="Dodds P.N."/>
            <person name="Schein J.E."/>
            <person name="Zhong S."/>
            <person name="Hamelin R.C."/>
            <person name="Grigoriev I.V."/>
            <person name="Szabo L.J."/>
            <person name="Martin F."/>
        </authorList>
    </citation>
    <scope>NUCLEOTIDE SEQUENCE [LARGE SCALE GENOMIC DNA]</scope>
    <source>
        <strain evidence="6">98AG31 / pathotype 3-4-7</strain>
    </source>
</reference>
<dbReference type="GeneID" id="18935773"/>
<feature type="compositionally biased region" description="Polar residues" evidence="1">
    <location>
        <begin position="97"/>
        <end position="108"/>
    </location>
</feature>
<dbReference type="VEuPathDB" id="FungiDB:MELLADRAFT_91079"/>
<dbReference type="OrthoDB" id="2501761at2759"/>
<dbReference type="KEGG" id="mlr:MELLADRAFT_91079"/>
<dbReference type="EMBL" id="GL883092">
    <property type="protein sequence ID" value="EGG11580.1"/>
    <property type="molecule type" value="Genomic_DNA"/>
</dbReference>
<name>F4R729_MELLP</name>
<feature type="chain" id="PRO_5003317322" description="DUF7872 domain-containing protein" evidence="3">
    <location>
        <begin position="27"/>
        <end position="503"/>
    </location>
</feature>
<evidence type="ECO:0000256" key="1">
    <source>
        <dbReference type="SAM" id="MobiDB-lite"/>
    </source>
</evidence>
<dbReference type="InParanoid" id="F4R729"/>
<dbReference type="HOGENOM" id="CLU_030195_1_0_1"/>
<evidence type="ECO:0000259" key="4">
    <source>
        <dbReference type="Pfam" id="PF25278"/>
    </source>
</evidence>
<dbReference type="Proteomes" id="UP000001072">
    <property type="component" value="Unassembled WGS sequence"/>
</dbReference>
<feature type="compositionally biased region" description="Low complexity" evidence="1">
    <location>
        <begin position="58"/>
        <end position="68"/>
    </location>
</feature>
<evidence type="ECO:0000256" key="3">
    <source>
        <dbReference type="SAM" id="SignalP"/>
    </source>
</evidence>
<keyword evidence="3" id="KW-0732">Signal</keyword>
<dbReference type="RefSeq" id="XP_007405215.1">
    <property type="nucleotide sequence ID" value="XM_007405153.1"/>
</dbReference>
<evidence type="ECO:0000256" key="2">
    <source>
        <dbReference type="SAM" id="Phobius"/>
    </source>
</evidence>
<dbReference type="Pfam" id="PF25278">
    <property type="entry name" value="DUF7872"/>
    <property type="match status" value="1"/>
</dbReference>
<feature type="compositionally biased region" description="Polar residues" evidence="1">
    <location>
        <begin position="35"/>
        <end position="54"/>
    </location>
</feature>